<dbReference type="HOGENOM" id="CLU_2162161_0_0_1"/>
<keyword evidence="3" id="KW-1185">Reference proteome</keyword>
<proteinExistence type="predicted"/>
<evidence type="ECO:0000313" key="2">
    <source>
        <dbReference type="EnsemblPlants" id="KEH29965"/>
    </source>
</evidence>
<organism evidence="1 3">
    <name type="scientific">Medicago truncatula</name>
    <name type="common">Barrel medic</name>
    <name type="synonym">Medicago tribuloides</name>
    <dbReference type="NCBI Taxonomy" id="3880"/>
    <lineage>
        <taxon>Eukaryota</taxon>
        <taxon>Viridiplantae</taxon>
        <taxon>Streptophyta</taxon>
        <taxon>Embryophyta</taxon>
        <taxon>Tracheophyta</taxon>
        <taxon>Spermatophyta</taxon>
        <taxon>Magnoliopsida</taxon>
        <taxon>eudicotyledons</taxon>
        <taxon>Gunneridae</taxon>
        <taxon>Pentapetalae</taxon>
        <taxon>rosids</taxon>
        <taxon>fabids</taxon>
        <taxon>Fabales</taxon>
        <taxon>Fabaceae</taxon>
        <taxon>Papilionoideae</taxon>
        <taxon>50 kb inversion clade</taxon>
        <taxon>NPAAA clade</taxon>
        <taxon>Hologalegina</taxon>
        <taxon>IRL clade</taxon>
        <taxon>Trifolieae</taxon>
        <taxon>Medicago</taxon>
    </lineage>
</organism>
<reference evidence="2" key="3">
    <citation type="submission" date="2015-04" db="UniProtKB">
        <authorList>
            <consortium name="EnsemblPlants"/>
        </authorList>
    </citation>
    <scope>IDENTIFICATION</scope>
    <source>
        <strain evidence="2">cv. Jemalong A17</strain>
    </source>
</reference>
<reference evidence="1 3" key="2">
    <citation type="journal article" date="2014" name="BMC Genomics">
        <title>An improved genome release (version Mt4.0) for the model legume Medicago truncatula.</title>
        <authorList>
            <person name="Tang H."/>
            <person name="Krishnakumar V."/>
            <person name="Bidwell S."/>
            <person name="Rosen B."/>
            <person name="Chan A."/>
            <person name="Zhou S."/>
            <person name="Gentzbittel L."/>
            <person name="Childs K.L."/>
            <person name="Yandell M."/>
            <person name="Gundlach H."/>
            <person name="Mayer K.F."/>
            <person name="Schwartz D.C."/>
            <person name="Town C.D."/>
        </authorList>
    </citation>
    <scope>GENOME REANNOTATION</scope>
    <source>
        <strain evidence="1">A17</strain>
        <strain evidence="2 3">cv. Jemalong A17</strain>
    </source>
</reference>
<dbReference type="EMBL" id="CM001220">
    <property type="protein sequence ID" value="KEH29965.1"/>
    <property type="molecule type" value="Genomic_DNA"/>
</dbReference>
<sequence length="111" mass="13100">MPERLLLQFGYVQTIQRHPHDYANPQKTLQQISQHYVHYLDYLLTTHDLGELAPTGVETDAEYMRWFLAIAHHVIHTFVRESWESLEAILQEVQGGQIYRRRCVRGARAIQ</sequence>
<accession>A0A072UVU1</accession>
<dbReference type="AlphaFoldDB" id="A0A072UVU1"/>
<dbReference type="Proteomes" id="UP000002051">
    <property type="component" value="Chromosome 4"/>
</dbReference>
<protein>
    <submittedName>
        <fullName evidence="1 2">Uncharacterized protein</fullName>
    </submittedName>
</protein>
<gene>
    <name evidence="1" type="ordered locus">MTR_4g057575</name>
</gene>
<evidence type="ECO:0000313" key="1">
    <source>
        <dbReference type="EMBL" id="KEH29965.1"/>
    </source>
</evidence>
<dbReference type="EnsemblPlants" id="KEH29965">
    <property type="protein sequence ID" value="KEH29965"/>
    <property type="gene ID" value="MTR_4g057575"/>
</dbReference>
<reference evidence="1 3" key="1">
    <citation type="journal article" date="2011" name="Nature">
        <title>The Medicago genome provides insight into the evolution of rhizobial symbioses.</title>
        <authorList>
            <person name="Young N.D."/>
            <person name="Debelle F."/>
            <person name="Oldroyd G.E."/>
            <person name="Geurts R."/>
            <person name="Cannon S.B."/>
            <person name="Udvardi M.K."/>
            <person name="Benedito V.A."/>
            <person name="Mayer K.F."/>
            <person name="Gouzy J."/>
            <person name="Schoof H."/>
            <person name="Van de Peer Y."/>
            <person name="Proost S."/>
            <person name="Cook D.R."/>
            <person name="Meyers B.C."/>
            <person name="Spannagl M."/>
            <person name="Cheung F."/>
            <person name="De Mita S."/>
            <person name="Krishnakumar V."/>
            <person name="Gundlach H."/>
            <person name="Zhou S."/>
            <person name="Mudge J."/>
            <person name="Bharti A.K."/>
            <person name="Murray J.D."/>
            <person name="Naoumkina M.A."/>
            <person name="Rosen B."/>
            <person name="Silverstein K.A."/>
            <person name="Tang H."/>
            <person name="Rombauts S."/>
            <person name="Zhao P.X."/>
            <person name="Zhou P."/>
            <person name="Barbe V."/>
            <person name="Bardou P."/>
            <person name="Bechner M."/>
            <person name="Bellec A."/>
            <person name="Berger A."/>
            <person name="Berges H."/>
            <person name="Bidwell S."/>
            <person name="Bisseling T."/>
            <person name="Choisne N."/>
            <person name="Couloux A."/>
            <person name="Denny R."/>
            <person name="Deshpande S."/>
            <person name="Dai X."/>
            <person name="Doyle J.J."/>
            <person name="Dudez A.M."/>
            <person name="Farmer A.D."/>
            <person name="Fouteau S."/>
            <person name="Franken C."/>
            <person name="Gibelin C."/>
            <person name="Gish J."/>
            <person name="Goldstein S."/>
            <person name="Gonzalez A.J."/>
            <person name="Green P.J."/>
            <person name="Hallab A."/>
            <person name="Hartog M."/>
            <person name="Hua A."/>
            <person name="Humphray S.J."/>
            <person name="Jeong D.H."/>
            <person name="Jing Y."/>
            <person name="Jocker A."/>
            <person name="Kenton S.M."/>
            <person name="Kim D.J."/>
            <person name="Klee K."/>
            <person name="Lai H."/>
            <person name="Lang C."/>
            <person name="Lin S."/>
            <person name="Macmil S.L."/>
            <person name="Magdelenat G."/>
            <person name="Matthews L."/>
            <person name="McCorrison J."/>
            <person name="Monaghan E.L."/>
            <person name="Mun J.H."/>
            <person name="Najar F.Z."/>
            <person name="Nicholson C."/>
            <person name="Noirot C."/>
            <person name="O'Bleness M."/>
            <person name="Paule C.R."/>
            <person name="Poulain J."/>
            <person name="Prion F."/>
            <person name="Qin B."/>
            <person name="Qu C."/>
            <person name="Retzel E.F."/>
            <person name="Riddle C."/>
            <person name="Sallet E."/>
            <person name="Samain S."/>
            <person name="Samson N."/>
            <person name="Sanders I."/>
            <person name="Saurat O."/>
            <person name="Scarpelli C."/>
            <person name="Schiex T."/>
            <person name="Segurens B."/>
            <person name="Severin A.J."/>
            <person name="Sherrier D.J."/>
            <person name="Shi R."/>
            <person name="Sims S."/>
            <person name="Singer S.R."/>
            <person name="Sinharoy S."/>
            <person name="Sterck L."/>
            <person name="Viollet A."/>
            <person name="Wang B.B."/>
            <person name="Wang K."/>
            <person name="Wang M."/>
            <person name="Wang X."/>
            <person name="Warfsmann J."/>
            <person name="Weissenbach J."/>
            <person name="White D.D."/>
            <person name="White J.D."/>
            <person name="Wiley G.B."/>
            <person name="Wincker P."/>
            <person name="Xing Y."/>
            <person name="Yang L."/>
            <person name="Yao Z."/>
            <person name="Ying F."/>
            <person name="Zhai J."/>
            <person name="Zhou L."/>
            <person name="Zuber A."/>
            <person name="Denarie J."/>
            <person name="Dixon R.A."/>
            <person name="May G.D."/>
            <person name="Schwartz D.C."/>
            <person name="Rogers J."/>
            <person name="Quetier F."/>
            <person name="Town C.D."/>
            <person name="Roe B.A."/>
        </authorList>
    </citation>
    <scope>NUCLEOTIDE SEQUENCE [LARGE SCALE GENOMIC DNA]</scope>
    <source>
        <strain evidence="1">A17</strain>
        <strain evidence="2 3">cv. Jemalong A17</strain>
    </source>
</reference>
<evidence type="ECO:0000313" key="3">
    <source>
        <dbReference type="Proteomes" id="UP000002051"/>
    </source>
</evidence>
<name>A0A072UVU1_MEDTR</name>